<accession>A0A0N1HVP0</accession>
<reference evidence="3 4" key="1">
    <citation type="submission" date="2015-06" db="EMBL/GenBank/DDBJ databases">
        <title>Draft genome of the ant-associated black yeast Phialophora attae CBS 131958.</title>
        <authorList>
            <person name="Moreno L.F."/>
            <person name="Stielow B.J."/>
            <person name="de Hoog S."/>
            <person name="Vicente V.A."/>
            <person name="Weiss V.A."/>
            <person name="de Vries M."/>
            <person name="Cruz L.M."/>
            <person name="Souza E.M."/>
        </authorList>
    </citation>
    <scope>NUCLEOTIDE SEQUENCE [LARGE SCALE GENOMIC DNA]</scope>
    <source>
        <strain evidence="3 4">CBS 131958</strain>
    </source>
</reference>
<dbReference type="Proteomes" id="UP000038010">
    <property type="component" value="Unassembled WGS sequence"/>
</dbReference>
<dbReference type="InterPro" id="IPR021833">
    <property type="entry name" value="DUF3425"/>
</dbReference>
<dbReference type="Gene3D" id="1.20.5.170">
    <property type="match status" value="1"/>
</dbReference>
<dbReference type="VEuPathDB" id="FungiDB:AB675_9026"/>
<dbReference type="AlphaFoldDB" id="A0A0N1HVP0"/>
<dbReference type="GO" id="GO:0003700">
    <property type="term" value="F:DNA-binding transcription factor activity"/>
    <property type="evidence" value="ECO:0007669"/>
    <property type="project" value="InterPro"/>
</dbReference>
<dbReference type="InterPro" id="IPR004827">
    <property type="entry name" value="bZIP"/>
</dbReference>
<dbReference type="PROSITE" id="PS00036">
    <property type="entry name" value="BZIP_BASIC"/>
    <property type="match status" value="1"/>
</dbReference>
<dbReference type="OrthoDB" id="5973539at2759"/>
<feature type="region of interest" description="Disordered" evidence="1">
    <location>
        <begin position="1"/>
        <end position="28"/>
    </location>
</feature>
<dbReference type="PANTHER" id="PTHR38116">
    <property type="entry name" value="CHROMOSOME 7, WHOLE GENOME SHOTGUN SEQUENCE"/>
    <property type="match status" value="1"/>
</dbReference>
<evidence type="ECO:0000313" key="3">
    <source>
        <dbReference type="EMBL" id="KPI41416.1"/>
    </source>
</evidence>
<dbReference type="Pfam" id="PF11905">
    <property type="entry name" value="DUF3425"/>
    <property type="match status" value="1"/>
</dbReference>
<feature type="compositionally biased region" description="Basic and acidic residues" evidence="1">
    <location>
        <begin position="1"/>
        <end position="10"/>
    </location>
</feature>
<keyword evidence="4" id="KW-1185">Reference proteome</keyword>
<dbReference type="SUPFAM" id="SSF57959">
    <property type="entry name" value="Leucine zipper domain"/>
    <property type="match status" value="1"/>
</dbReference>
<name>A0A0N1HVP0_9EURO</name>
<gene>
    <name evidence="3" type="ORF">AB675_9026</name>
</gene>
<evidence type="ECO:0000313" key="4">
    <source>
        <dbReference type="Proteomes" id="UP000038010"/>
    </source>
</evidence>
<dbReference type="GeneID" id="28741406"/>
<dbReference type="CDD" id="cd14688">
    <property type="entry name" value="bZIP_YAP"/>
    <property type="match status" value="1"/>
</dbReference>
<protein>
    <recommendedName>
        <fullName evidence="2">BZIP domain-containing protein</fullName>
    </recommendedName>
</protein>
<comment type="caution">
    <text evidence="3">The sequence shown here is derived from an EMBL/GenBank/DDBJ whole genome shotgun (WGS) entry which is preliminary data.</text>
</comment>
<feature type="region of interest" description="Disordered" evidence="1">
    <location>
        <begin position="152"/>
        <end position="195"/>
    </location>
</feature>
<dbReference type="EMBL" id="LFJN01000009">
    <property type="protein sequence ID" value="KPI41416.1"/>
    <property type="molecule type" value="Genomic_DNA"/>
</dbReference>
<proteinExistence type="predicted"/>
<evidence type="ECO:0000256" key="1">
    <source>
        <dbReference type="SAM" id="MobiDB-lite"/>
    </source>
</evidence>
<dbReference type="InterPro" id="IPR046347">
    <property type="entry name" value="bZIP_sf"/>
</dbReference>
<sequence>MIETQTRTKDATTAIKTENGSAPPAKVKKPYVRIMTDKRRAQNRTAQQAFRDRQKKRLEDLDERINATKSSFSKVTAVITPPDDDMRSGEGATGLSDSPYGAPGSDRRNGTPRNADCDQVFQPSGDLPIPYGLEGIVPSVAALAAAESSIATDPFNTPDSMYAPPKRKPIDREEERDEPYSWPMPFRPASDPYNPPPPETDTILALPKAYEPYLSGALSTTTREHAYKYQRRAIASTSSPASRLQQAAYITSTWPLNNILPSTSPSPQSAIQASLAIAAMLKISRTAYLTDAPSSLPTCFLNFMGPVPLDPLFSVTTSFNDIPTAAQSTTRPVATSYAPPNRFYSPALNSTPAKAASAERAMLAHYKADPLISAKFDAHATTVPVALRPRPVQYLRAHPSYLDCIIWPAFRERAVEASVKGTLDHVEFFLDLMHGGVVCWGGQAGGQGWREEVPWNTRSWEAKGWFLRKWRGWPGVRRRRHVVLGSKVARRVYGGVQGIGGEGGSVIFRMTGWWALVWEVMVGKSKRKSIVRKRDNGPSRKCRVLKDHGDMMIWRGRVKSGCR</sequence>
<feature type="domain" description="BZIP" evidence="2">
    <location>
        <begin position="38"/>
        <end position="53"/>
    </location>
</feature>
<evidence type="ECO:0000259" key="2">
    <source>
        <dbReference type="PROSITE" id="PS00036"/>
    </source>
</evidence>
<dbReference type="PANTHER" id="PTHR38116:SF8">
    <property type="entry name" value="BZIP DOMAIN-CONTAINING PROTEIN"/>
    <property type="match status" value="1"/>
</dbReference>
<feature type="region of interest" description="Disordered" evidence="1">
    <location>
        <begin position="73"/>
        <end position="123"/>
    </location>
</feature>
<dbReference type="RefSeq" id="XP_018001379.1">
    <property type="nucleotide sequence ID" value="XM_018149526.1"/>
</dbReference>
<organism evidence="3 4">
    <name type="scientific">Cyphellophora attinorum</name>
    <dbReference type="NCBI Taxonomy" id="1664694"/>
    <lineage>
        <taxon>Eukaryota</taxon>
        <taxon>Fungi</taxon>
        <taxon>Dikarya</taxon>
        <taxon>Ascomycota</taxon>
        <taxon>Pezizomycotina</taxon>
        <taxon>Eurotiomycetes</taxon>
        <taxon>Chaetothyriomycetidae</taxon>
        <taxon>Chaetothyriales</taxon>
        <taxon>Cyphellophoraceae</taxon>
        <taxon>Cyphellophora</taxon>
    </lineage>
</organism>